<reference evidence="3" key="2">
    <citation type="submission" date="2015-01" db="EMBL/GenBank/DDBJ databases">
        <title>Evolutionary Origins and Diversification of the Mycorrhizal Mutualists.</title>
        <authorList>
            <consortium name="DOE Joint Genome Institute"/>
            <consortium name="Mycorrhizal Genomics Consortium"/>
            <person name="Kohler A."/>
            <person name="Kuo A."/>
            <person name="Nagy L.G."/>
            <person name="Floudas D."/>
            <person name="Copeland A."/>
            <person name="Barry K.W."/>
            <person name="Cichocki N."/>
            <person name="Veneault-Fourrey C."/>
            <person name="LaButti K."/>
            <person name="Lindquist E.A."/>
            <person name="Lipzen A."/>
            <person name="Lundell T."/>
            <person name="Morin E."/>
            <person name="Murat C."/>
            <person name="Riley R."/>
            <person name="Ohm R."/>
            <person name="Sun H."/>
            <person name="Tunlid A."/>
            <person name="Henrissat B."/>
            <person name="Grigoriev I.V."/>
            <person name="Hibbett D.S."/>
            <person name="Martin F."/>
        </authorList>
    </citation>
    <scope>NUCLEOTIDE SEQUENCE [LARGE SCALE GENOMIC DNA]</scope>
    <source>
        <strain evidence="3">h7</strain>
    </source>
</reference>
<evidence type="ECO:0000313" key="3">
    <source>
        <dbReference type="Proteomes" id="UP000053424"/>
    </source>
</evidence>
<proteinExistence type="predicted"/>
<dbReference type="EMBL" id="KN831768">
    <property type="protein sequence ID" value="KIM48917.1"/>
    <property type="molecule type" value="Genomic_DNA"/>
</dbReference>
<name>A0A0C2Z6Y0_HEBCY</name>
<evidence type="ECO:0000313" key="2">
    <source>
        <dbReference type="EMBL" id="KIM48917.1"/>
    </source>
</evidence>
<keyword evidence="1" id="KW-1133">Transmembrane helix</keyword>
<feature type="transmembrane region" description="Helical" evidence="1">
    <location>
        <begin position="47"/>
        <end position="73"/>
    </location>
</feature>
<keyword evidence="1" id="KW-0812">Transmembrane</keyword>
<dbReference type="HOGENOM" id="CLU_1981833_0_0_1"/>
<feature type="transmembrane region" description="Helical" evidence="1">
    <location>
        <begin position="6"/>
        <end position="26"/>
    </location>
</feature>
<keyword evidence="3" id="KW-1185">Reference proteome</keyword>
<protein>
    <submittedName>
        <fullName evidence="2">Uncharacterized protein</fullName>
    </submittedName>
</protein>
<dbReference type="AlphaFoldDB" id="A0A0C2Z6Y0"/>
<organism evidence="2 3">
    <name type="scientific">Hebeloma cylindrosporum</name>
    <dbReference type="NCBI Taxonomy" id="76867"/>
    <lineage>
        <taxon>Eukaryota</taxon>
        <taxon>Fungi</taxon>
        <taxon>Dikarya</taxon>
        <taxon>Basidiomycota</taxon>
        <taxon>Agaricomycotina</taxon>
        <taxon>Agaricomycetes</taxon>
        <taxon>Agaricomycetidae</taxon>
        <taxon>Agaricales</taxon>
        <taxon>Agaricineae</taxon>
        <taxon>Hymenogastraceae</taxon>
        <taxon>Hebeloma</taxon>
    </lineage>
</organism>
<dbReference type="Proteomes" id="UP000053424">
    <property type="component" value="Unassembled WGS sequence"/>
</dbReference>
<gene>
    <name evidence="2" type="ORF">M413DRAFT_90260</name>
</gene>
<sequence>MTRFWSVRYLKCCWDIILGICHLIIVPRNMLSQLSQESQRKSLYHSFFVYDTFCTLFVPLEYSIVVTSTFHVISNTILFSPSKVCMAKTSHGAEVNRWIWRISSRIICDLMWGSKTTAWPTFFPGL</sequence>
<evidence type="ECO:0000256" key="1">
    <source>
        <dbReference type="SAM" id="Phobius"/>
    </source>
</evidence>
<reference evidence="2 3" key="1">
    <citation type="submission" date="2014-04" db="EMBL/GenBank/DDBJ databases">
        <authorList>
            <consortium name="DOE Joint Genome Institute"/>
            <person name="Kuo A."/>
            <person name="Gay G."/>
            <person name="Dore J."/>
            <person name="Kohler A."/>
            <person name="Nagy L.G."/>
            <person name="Floudas D."/>
            <person name="Copeland A."/>
            <person name="Barry K.W."/>
            <person name="Cichocki N."/>
            <person name="Veneault-Fourrey C."/>
            <person name="LaButti K."/>
            <person name="Lindquist E.A."/>
            <person name="Lipzen A."/>
            <person name="Lundell T."/>
            <person name="Morin E."/>
            <person name="Murat C."/>
            <person name="Sun H."/>
            <person name="Tunlid A."/>
            <person name="Henrissat B."/>
            <person name="Grigoriev I.V."/>
            <person name="Hibbett D.S."/>
            <person name="Martin F."/>
            <person name="Nordberg H.P."/>
            <person name="Cantor M.N."/>
            <person name="Hua S.X."/>
        </authorList>
    </citation>
    <scope>NUCLEOTIDE SEQUENCE [LARGE SCALE GENOMIC DNA]</scope>
    <source>
        <strain evidence="3">h7</strain>
    </source>
</reference>
<keyword evidence="1" id="KW-0472">Membrane</keyword>
<accession>A0A0C2Z6Y0</accession>